<comment type="subcellular location">
    <subcellularLocation>
        <location evidence="1">Cell membrane</location>
        <topology evidence="1">Lipid-anchor</topology>
        <topology evidence="1">GPI-anchor</topology>
    </subcellularLocation>
</comment>
<dbReference type="InterPro" id="IPR046530">
    <property type="entry name" value="BIM1-like_dom"/>
</dbReference>
<feature type="signal peptide" evidence="9">
    <location>
        <begin position="1"/>
        <end position="16"/>
    </location>
</feature>
<organism evidence="11 12">
    <name type="scientific">Lithohypha guttulata</name>
    <dbReference type="NCBI Taxonomy" id="1690604"/>
    <lineage>
        <taxon>Eukaryota</taxon>
        <taxon>Fungi</taxon>
        <taxon>Dikarya</taxon>
        <taxon>Ascomycota</taxon>
        <taxon>Pezizomycotina</taxon>
        <taxon>Eurotiomycetes</taxon>
        <taxon>Chaetothyriomycetidae</taxon>
        <taxon>Chaetothyriales</taxon>
        <taxon>Trichomeriaceae</taxon>
        <taxon>Lithohypha</taxon>
    </lineage>
</organism>
<evidence type="ECO:0000256" key="4">
    <source>
        <dbReference type="ARBA" id="ARBA00022729"/>
    </source>
</evidence>
<dbReference type="GO" id="GO:0098552">
    <property type="term" value="C:side of membrane"/>
    <property type="evidence" value="ECO:0007669"/>
    <property type="project" value="UniProtKB-KW"/>
</dbReference>
<feature type="chain" id="PRO_5043032245" description="Copper acquisition factor BIM1-like domain-containing protein" evidence="9">
    <location>
        <begin position="17"/>
        <end position="215"/>
    </location>
</feature>
<keyword evidence="7" id="KW-0449">Lipoprotein</keyword>
<evidence type="ECO:0000259" key="10">
    <source>
        <dbReference type="Pfam" id="PF20238"/>
    </source>
</evidence>
<protein>
    <recommendedName>
        <fullName evidence="10">Copper acquisition factor BIM1-like domain-containing protein</fullName>
    </recommendedName>
</protein>
<comment type="caution">
    <text evidence="11">The sequence shown here is derived from an EMBL/GenBank/DDBJ whole genome shotgun (WGS) entry which is preliminary data.</text>
</comment>
<keyword evidence="12" id="KW-1185">Reference proteome</keyword>
<keyword evidence="5" id="KW-0472">Membrane</keyword>
<name>A0AAN7SVA1_9EURO</name>
<evidence type="ECO:0000313" key="11">
    <source>
        <dbReference type="EMBL" id="KAK5082427.1"/>
    </source>
</evidence>
<evidence type="ECO:0000256" key="8">
    <source>
        <dbReference type="SAM" id="MobiDB-lite"/>
    </source>
</evidence>
<proteinExistence type="predicted"/>
<feature type="domain" description="Copper acquisition factor BIM1-like" evidence="10">
    <location>
        <begin position="16"/>
        <end position="152"/>
    </location>
</feature>
<dbReference type="InterPro" id="IPR046936">
    <property type="entry name" value="BIM1-like"/>
</dbReference>
<evidence type="ECO:0000256" key="3">
    <source>
        <dbReference type="ARBA" id="ARBA00022622"/>
    </source>
</evidence>
<dbReference type="Proteomes" id="UP001309876">
    <property type="component" value="Unassembled WGS sequence"/>
</dbReference>
<dbReference type="PANTHER" id="PTHR34992:SF1">
    <property type="entry name" value="COPPER ACQUISITION FACTOR BIM1-LIKE DOMAIN-CONTAINING PROTEIN"/>
    <property type="match status" value="1"/>
</dbReference>
<evidence type="ECO:0000256" key="1">
    <source>
        <dbReference type="ARBA" id="ARBA00004609"/>
    </source>
</evidence>
<dbReference type="EMBL" id="JAVRRJ010000008">
    <property type="protein sequence ID" value="KAK5082427.1"/>
    <property type="molecule type" value="Genomic_DNA"/>
</dbReference>
<reference evidence="11 12" key="1">
    <citation type="submission" date="2023-08" db="EMBL/GenBank/DDBJ databases">
        <title>Black Yeasts Isolated from many extreme environments.</title>
        <authorList>
            <person name="Coleine C."/>
            <person name="Stajich J.E."/>
            <person name="Selbmann L."/>
        </authorList>
    </citation>
    <scope>NUCLEOTIDE SEQUENCE [LARGE SCALE GENOMIC DNA]</scope>
    <source>
        <strain evidence="11 12">CCFEE 5910</strain>
    </source>
</reference>
<keyword evidence="6" id="KW-0325">Glycoprotein</keyword>
<keyword evidence="4 9" id="KW-0732">Signal</keyword>
<evidence type="ECO:0000256" key="6">
    <source>
        <dbReference type="ARBA" id="ARBA00023180"/>
    </source>
</evidence>
<evidence type="ECO:0000256" key="2">
    <source>
        <dbReference type="ARBA" id="ARBA00022475"/>
    </source>
</evidence>
<gene>
    <name evidence="11" type="ORF">LTR05_007574</name>
</gene>
<evidence type="ECO:0000256" key="9">
    <source>
        <dbReference type="SAM" id="SignalP"/>
    </source>
</evidence>
<feature type="region of interest" description="Disordered" evidence="8">
    <location>
        <begin position="163"/>
        <end position="195"/>
    </location>
</feature>
<dbReference type="AlphaFoldDB" id="A0AAN7SVA1"/>
<dbReference type="Pfam" id="PF20238">
    <property type="entry name" value="BIM1-like_dom"/>
    <property type="match status" value="1"/>
</dbReference>
<sequence>MHASFLLAALLPTTFAHFILNYPTSLGFDDDRQSIGPCGGYDIVFGANDTNVTVESFAIASRSTHPQANWLFRATLSTAEPFNWTNLLPVVQQSGLGDFCIPSFSAPSSFVGQRGVLQIVQSAVDGNLYQCAAVNFVAGAQSGLPSQCTNGSSVTASLTSMTSLSGTSDNSTSPSASGSSSATSAAPSATSTQSSGATQLVGGLLAVMPAALLLL</sequence>
<evidence type="ECO:0000256" key="5">
    <source>
        <dbReference type="ARBA" id="ARBA00023136"/>
    </source>
</evidence>
<keyword evidence="3" id="KW-0336">GPI-anchor</keyword>
<dbReference type="PANTHER" id="PTHR34992">
    <property type="entry name" value="HYPHAL ANASTAMOSIS-7 PROTEIN"/>
    <property type="match status" value="1"/>
</dbReference>
<evidence type="ECO:0000256" key="7">
    <source>
        <dbReference type="ARBA" id="ARBA00023288"/>
    </source>
</evidence>
<dbReference type="CDD" id="cd21176">
    <property type="entry name" value="LPMO_auxiliary-like"/>
    <property type="match status" value="1"/>
</dbReference>
<evidence type="ECO:0000313" key="12">
    <source>
        <dbReference type="Proteomes" id="UP001309876"/>
    </source>
</evidence>
<keyword evidence="2" id="KW-1003">Cell membrane</keyword>
<dbReference type="GO" id="GO:0005886">
    <property type="term" value="C:plasma membrane"/>
    <property type="evidence" value="ECO:0007669"/>
    <property type="project" value="UniProtKB-SubCell"/>
</dbReference>
<accession>A0AAN7SVA1</accession>